<dbReference type="HOGENOM" id="CLU_169641_0_0_5"/>
<dbReference type="RefSeq" id="WP_021102323.1">
    <property type="nucleotide sequence ID" value="NZ_KE557314.1"/>
</dbReference>
<dbReference type="Proteomes" id="UP000015351">
    <property type="component" value="Unassembled WGS sequence"/>
</dbReference>
<dbReference type="PATRIC" id="fig|1123360.3.peg.2947"/>
<evidence type="ECO:0000313" key="1">
    <source>
        <dbReference type="EMBL" id="EPX77252.1"/>
    </source>
</evidence>
<dbReference type="eggNOG" id="ENOG5032T1W">
    <property type="taxonomic scope" value="Bacteria"/>
</dbReference>
<reference evidence="2" key="1">
    <citation type="journal article" date="2013" name="Stand. Genomic Sci.">
        <title>Genome sequence of the Litoreibacter arenae type strain (DSM 19593(T)), a member of the Roseobacter clade isolated from sea sand.</title>
        <authorList>
            <person name="Riedel T."/>
            <person name="Fiebig A."/>
            <person name="Petersen J."/>
            <person name="Gronow S."/>
            <person name="Kyrpides N.C."/>
            <person name="Goker M."/>
            <person name="Klenk H.P."/>
        </authorList>
    </citation>
    <scope>NUCLEOTIDE SEQUENCE [LARGE SCALE GENOMIC DNA]</scope>
    <source>
        <strain evidence="2">DSM 19593</strain>
    </source>
</reference>
<protein>
    <submittedName>
        <fullName evidence="1">Uncharacterized protein</fullName>
    </submittedName>
</protein>
<dbReference type="EMBL" id="AONI01000015">
    <property type="protein sequence ID" value="EPX77252.1"/>
    <property type="molecule type" value="Genomic_DNA"/>
</dbReference>
<evidence type="ECO:0000313" key="2">
    <source>
        <dbReference type="Proteomes" id="UP000015351"/>
    </source>
</evidence>
<gene>
    <name evidence="1" type="ORF">thalar_02974</name>
</gene>
<dbReference type="STRING" id="1123360.thalar_02974"/>
<dbReference type="AlphaFoldDB" id="S9QBA9"/>
<name>S9QBA9_9RHOB</name>
<sequence length="116" mass="12628">MIEFLPKEVADGLAKARLKAATKKTRLRVQSGDELIPLLRLTSTHFAIAKDVAPRLRGLVDIYDGARHLYQALVVATSFDGDAVVFEFKRNTATADGPALDFAPEDNTPVALLPSH</sequence>
<accession>S9QBA9</accession>
<comment type="caution">
    <text evidence="1">The sequence shown here is derived from an EMBL/GenBank/DDBJ whole genome shotgun (WGS) entry which is preliminary data.</text>
</comment>
<proteinExistence type="predicted"/>
<dbReference type="OrthoDB" id="7658488at2"/>
<organism evidence="1 2">
    <name type="scientific">Litoreibacter arenae DSM 19593</name>
    <dbReference type="NCBI Taxonomy" id="1123360"/>
    <lineage>
        <taxon>Bacteria</taxon>
        <taxon>Pseudomonadati</taxon>
        <taxon>Pseudomonadota</taxon>
        <taxon>Alphaproteobacteria</taxon>
        <taxon>Rhodobacterales</taxon>
        <taxon>Roseobacteraceae</taxon>
        <taxon>Litoreibacter</taxon>
    </lineage>
</organism>
<keyword evidence="2" id="KW-1185">Reference proteome</keyword>